<dbReference type="VEuPathDB" id="FungiDB:PYU1_G006232"/>
<keyword evidence="7" id="KW-1278">Translocase</keyword>
<evidence type="ECO:0000313" key="12">
    <source>
        <dbReference type="EnsemblProtists" id="PYU1_T006244"/>
    </source>
</evidence>
<organism evidence="12 13">
    <name type="scientific">Globisporangium ultimum (strain ATCC 200006 / CBS 805.95 / DAOM BR144)</name>
    <name type="common">Pythium ultimum</name>
    <dbReference type="NCBI Taxonomy" id="431595"/>
    <lineage>
        <taxon>Eukaryota</taxon>
        <taxon>Sar</taxon>
        <taxon>Stramenopiles</taxon>
        <taxon>Oomycota</taxon>
        <taxon>Peronosporomycetes</taxon>
        <taxon>Pythiales</taxon>
        <taxon>Pythiaceae</taxon>
        <taxon>Globisporangium</taxon>
    </lineage>
</organism>
<evidence type="ECO:0000256" key="10">
    <source>
        <dbReference type="ARBA" id="ARBA00023180"/>
    </source>
</evidence>
<evidence type="ECO:0000256" key="2">
    <source>
        <dbReference type="ARBA" id="ARBA00022448"/>
    </source>
</evidence>
<evidence type="ECO:0000256" key="3">
    <source>
        <dbReference type="ARBA" id="ARBA00022692"/>
    </source>
</evidence>
<comment type="subcellular location">
    <subcellularLocation>
        <location evidence="1">Membrane</location>
        <topology evidence="1">Multi-pass membrane protein</topology>
    </subcellularLocation>
</comment>
<keyword evidence="6" id="KW-0067">ATP-binding</keyword>
<dbReference type="EMBL" id="GL376625">
    <property type="status" value="NOT_ANNOTATED_CDS"/>
    <property type="molecule type" value="Genomic_DNA"/>
</dbReference>
<evidence type="ECO:0000256" key="6">
    <source>
        <dbReference type="ARBA" id="ARBA00022840"/>
    </source>
</evidence>
<dbReference type="GO" id="GO:0005524">
    <property type="term" value="F:ATP binding"/>
    <property type="evidence" value="ECO:0007669"/>
    <property type="project" value="UniProtKB-KW"/>
</dbReference>
<dbReference type="EnsemblProtists" id="PYU1_T006244">
    <property type="protein sequence ID" value="PYU1_T006244"/>
    <property type="gene ID" value="PYU1_G006232"/>
</dbReference>
<sequence length="388" mass="42680">MVVGTLDGHNLSNLHVGWVRDQVGLVGQEPTLFADTIAENIAHDDFQTKVGKRGLQLLAKYLGLSEKSDYRAGILVGAGFRFAQGVIFCSLVSKATILFEDMFMVIICIMFSAMSLGVTSQNIADSSRVQEAARRVFDTLDRVSPINAGTTSLRRLASPTTTGKILQSVKGDLELRSVTFAYQNRKNTLIYKHYSLTIPSGKTVALVGASDCGKSTAIALIERFYDPWKGQVLLDGHDFRDLNFTWLCEHISLVSQELLLFMGTITENIAGGKPGATREDIVRAAQMANAHDFIQAFPQQYDTSVGDRLSGGQKQRIAIARAILRDPEVLLLDEATSELDNESERIVQESLDRLLALKKRTTVVVAHRLTTIRNTDIIAVAHEGKIVE</sequence>
<dbReference type="InterPro" id="IPR036640">
    <property type="entry name" value="ABC1_TM_sf"/>
</dbReference>
<accession>K3WMQ2</accession>
<dbReference type="Gene3D" id="1.20.1560.10">
    <property type="entry name" value="ABC transporter type 1, transmembrane domain"/>
    <property type="match status" value="1"/>
</dbReference>
<dbReference type="AlphaFoldDB" id="K3WMQ2"/>
<dbReference type="OMA" id="ISTHDEM"/>
<reference evidence="12" key="3">
    <citation type="submission" date="2015-02" db="UniProtKB">
        <authorList>
            <consortium name="EnsemblProtists"/>
        </authorList>
    </citation>
    <scope>IDENTIFICATION</scope>
    <source>
        <strain evidence="12">DAOM BR144</strain>
    </source>
</reference>
<dbReference type="PROSITE" id="PS00211">
    <property type="entry name" value="ABC_TRANSPORTER_1"/>
    <property type="match status" value="1"/>
</dbReference>
<reference evidence="13" key="1">
    <citation type="journal article" date="2010" name="Genome Biol.">
        <title>Genome sequence of the necrotrophic plant pathogen Pythium ultimum reveals original pathogenicity mechanisms and effector repertoire.</title>
        <authorList>
            <person name="Levesque C.A."/>
            <person name="Brouwer H."/>
            <person name="Cano L."/>
            <person name="Hamilton J.P."/>
            <person name="Holt C."/>
            <person name="Huitema E."/>
            <person name="Raffaele S."/>
            <person name="Robideau G.P."/>
            <person name="Thines M."/>
            <person name="Win J."/>
            <person name="Zerillo M.M."/>
            <person name="Beakes G.W."/>
            <person name="Boore J.L."/>
            <person name="Busam D."/>
            <person name="Dumas B."/>
            <person name="Ferriera S."/>
            <person name="Fuerstenberg S.I."/>
            <person name="Gachon C.M."/>
            <person name="Gaulin E."/>
            <person name="Govers F."/>
            <person name="Grenville-Briggs L."/>
            <person name="Horner N."/>
            <person name="Hostetler J."/>
            <person name="Jiang R.H."/>
            <person name="Johnson J."/>
            <person name="Krajaejun T."/>
            <person name="Lin H."/>
            <person name="Meijer H.J."/>
            <person name="Moore B."/>
            <person name="Morris P."/>
            <person name="Phuntmart V."/>
            <person name="Puiu D."/>
            <person name="Shetty J."/>
            <person name="Stajich J.E."/>
            <person name="Tripathy S."/>
            <person name="Wawra S."/>
            <person name="van West P."/>
            <person name="Whitty B.R."/>
            <person name="Coutinho P.M."/>
            <person name="Henrissat B."/>
            <person name="Martin F."/>
            <person name="Thomas P.D."/>
            <person name="Tyler B.M."/>
            <person name="De Vries R.P."/>
            <person name="Kamoun S."/>
            <person name="Yandell M."/>
            <person name="Tisserat N."/>
            <person name="Buell C.R."/>
        </authorList>
    </citation>
    <scope>NUCLEOTIDE SEQUENCE</scope>
    <source>
        <strain evidence="13">DAOM:BR144</strain>
    </source>
</reference>
<proteinExistence type="predicted"/>
<evidence type="ECO:0000256" key="5">
    <source>
        <dbReference type="ARBA" id="ARBA00022741"/>
    </source>
</evidence>
<keyword evidence="9" id="KW-0472">Membrane</keyword>
<dbReference type="Pfam" id="PF00005">
    <property type="entry name" value="ABC_tran"/>
    <property type="match status" value="1"/>
</dbReference>
<protein>
    <recommendedName>
        <fullName evidence="11">ABC transporter domain-containing protein</fullName>
    </recommendedName>
</protein>
<evidence type="ECO:0000256" key="9">
    <source>
        <dbReference type="ARBA" id="ARBA00023136"/>
    </source>
</evidence>
<keyword evidence="10" id="KW-0325">Glycoprotein</keyword>
<dbReference type="FunFam" id="3.40.50.300:FF:000479">
    <property type="entry name" value="Multidrug resistance protein 1A"/>
    <property type="match status" value="1"/>
</dbReference>
<evidence type="ECO:0000259" key="11">
    <source>
        <dbReference type="PROSITE" id="PS50893"/>
    </source>
</evidence>
<evidence type="ECO:0000256" key="8">
    <source>
        <dbReference type="ARBA" id="ARBA00022989"/>
    </source>
</evidence>
<dbReference type="HOGENOM" id="CLU_000604_84_3_1"/>
<keyword evidence="3" id="KW-0812">Transmembrane</keyword>
<dbReference type="SMART" id="SM00382">
    <property type="entry name" value="AAA"/>
    <property type="match status" value="1"/>
</dbReference>
<dbReference type="STRING" id="431595.K3WMQ2"/>
<dbReference type="GO" id="GO:0042626">
    <property type="term" value="F:ATPase-coupled transmembrane transporter activity"/>
    <property type="evidence" value="ECO:0007669"/>
    <property type="project" value="TreeGrafter"/>
</dbReference>
<keyword evidence="5" id="KW-0547">Nucleotide-binding</keyword>
<dbReference type="InterPro" id="IPR017871">
    <property type="entry name" value="ABC_transporter-like_CS"/>
</dbReference>
<evidence type="ECO:0000256" key="7">
    <source>
        <dbReference type="ARBA" id="ARBA00022967"/>
    </source>
</evidence>
<keyword evidence="13" id="KW-1185">Reference proteome</keyword>
<dbReference type="eggNOG" id="KOG0055">
    <property type="taxonomic scope" value="Eukaryota"/>
</dbReference>
<keyword evidence="4" id="KW-0677">Repeat</keyword>
<name>K3WMQ2_GLOUD</name>
<keyword evidence="2" id="KW-0813">Transport</keyword>
<dbReference type="PANTHER" id="PTHR24222">
    <property type="entry name" value="ABC TRANSPORTER B FAMILY"/>
    <property type="match status" value="1"/>
</dbReference>
<dbReference type="InParanoid" id="K3WMQ2"/>
<feature type="domain" description="ABC transporter" evidence="11">
    <location>
        <begin position="173"/>
        <end position="388"/>
    </location>
</feature>
<dbReference type="Gene3D" id="3.40.50.300">
    <property type="entry name" value="P-loop containing nucleotide triphosphate hydrolases"/>
    <property type="match status" value="2"/>
</dbReference>
<evidence type="ECO:0000313" key="13">
    <source>
        <dbReference type="Proteomes" id="UP000019132"/>
    </source>
</evidence>
<dbReference type="GO" id="GO:0016887">
    <property type="term" value="F:ATP hydrolysis activity"/>
    <property type="evidence" value="ECO:0007669"/>
    <property type="project" value="InterPro"/>
</dbReference>
<reference evidence="13" key="2">
    <citation type="submission" date="2010-04" db="EMBL/GenBank/DDBJ databases">
        <authorList>
            <person name="Buell R."/>
            <person name="Hamilton J."/>
            <person name="Hostetler J."/>
        </authorList>
    </citation>
    <scope>NUCLEOTIDE SEQUENCE [LARGE SCALE GENOMIC DNA]</scope>
    <source>
        <strain evidence="13">DAOM:BR144</strain>
    </source>
</reference>
<evidence type="ECO:0000256" key="4">
    <source>
        <dbReference type="ARBA" id="ARBA00022737"/>
    </source>
</evidence>
<dbReference type="PANTHER" id="PTHR24222:SF76">
    <property type="entry name" value="MYCOBACTIN IMPORT ATP-BINDING_PERMEASE PROTEIN IRTB"/>
    <property type="match status" value="1"/>
</dbReference>
<dbReference type="InterPro" id="IPR003593">
    <property type="entry name" value="AAA+_ATPase"/>
</dbReference>
<keyword evidence="8" id="KW-1133">Transmembrane helix</keyword>
<dbReference type="InterPro" id="IPR003439">
    <property type="entry name" value="ABC_transporter-like_ATP-bd"/>
</dbReference>
<dbReference type="InterPro" id="IPR039421">
    <property type="entry name" value="Type_1_exporter"/>
</dbReference>
<dbReference type="GO" id="GO:0005886">
    <property type="term" value="C:plasma membrane"/>
    <property type="evidence" value="ECO:0007669"/>
    <property type="project" value="TreeGrafter"/>
</dbReference>
<dbReference type="PROSITE" id="PS50893">
    <property type="entry name" value="ABC_TRANSPORTER_2"/>
    <property type="match status" value="1"/>
</dbReference>
<dbReference type="SUPFAM" id="SSF52540">
    <property type="entry name" value="P-loop containing nucleoside triphosphate hydrolases"/>
    <property type="match status" value="2"/>
</dbReference>
<dbReference type="Proteomes" id="UP000019132">
    <property type="component" value="Unassembled WGS sequence"/>
</dbReference>
<evidence type="ECO:0000256" key="1">
    <source>
        <dbReference type="ARBA" id="ARBA00004141"/>
    </source>
</evidence>
<dbReference type="InterPro" id="IPR027417">
    <property type="entry name" value="P-loop_NTPase"/>
</dbReference>